<evidence type="ECO:0000313" key="2">
    <source>
        <dbReference type="EMBL" id="RPA71016.1"/>
    </source>
</evidence>
<keyword evidence="3" id="KW-1185">Reference proteome</keyword>
<feature type="region of interest" description="Disordered" evidence="1">
    <location>
        <begin position="1"/>
        <end position="23"/>
    </location>
</feature>
<evidence type="ECO:0000313" key="3">
    <source>
        <dbReference type="Proteomes" id="UP000275078"/>
    </source>
</evidence>
<dbReference type="Proteomes" id="UP000275078">
    <property type="component" value="Unassembled WGS sequence"/>
</dbReference>
<sequence>MPIFRKNKESGSSKTPLTETASIKTTKSTKSLFSLKKKPAPPPVDPSVPSLCPGTLQPFPKSKVKQAPVKTYCFSKDCASSFKLYKWTPTAEGYICSEKKCKIFVCASCHTAHGNVHERMYPQQRWDMEVATRKDMETECFTKSEPYEDYQWVGKKDKVDFTKIWW</sequence>
<evidence type="ECO:0000256" key="1">
    <source>
        <dbReference type="SAM" id="MobiDB-lite"/>
    </source>
</evidence>
<reference evidence="2 3" key="1">
    <citation type="journal article" date="2018" name="Nat. Ecol. Evol.">
        <title>Pezizomycetes genomes reveal the molecular basis of ectomycorrhizal truffle lifestyle.</title>
        <authorList>
            <person name="Murat C."/>
            <person name="Payen T."/>
            <person name="Noel B."/>
            <person name="Kuo A."/>
            <person name="Morin E."/>
            <person name="Chen J."/>
            <person name="Kohler A."/>
            <person name="Krizsan K."/>
            <person name="Balestrini R."/>
            <person name="Da Silva C."/>
            <person name="Montanini B."/>
            <person name="Hainaut M."/>
            <person name="Levati E."/>
            <person name="Barry K.W."/>
            <person name="Belfiori B."/>
            <person name="Cichocki N."/>
            <person name="Clum A."/>
            <person name="Dockter R.B."/>
            <person name="Fauchery L."/>
            <person name="Guy J."/>
            <person name="Iotti M."/>
            <person name="Le Tacon F."/>
            <person name="Lindquist E.A."/>
            <person name="Lipzen A."/>
            <person name="Malagnac F."/>
            <person name="Mello A."/>
            <person name="Molinier V."/>
            <person name="Miyauchi S."/>
            <person name="Poulain J."/>
            <person name="Riccioni C."/>
            <person name="Rubini A."/>
            <person name="Sitrit Y."/>
            <person name="Splivallo R."/>
            <person name="Traeger S."/>
            <person name="Wang M."/>
            <person name="Zifcakova L."/>
            <person name="Wipf D."/>
            <person name="Zambonelli A."/>
            <person name="Paolocci F."/>
            <person name="Nowrousian M."/>
            <person name="Ottonello S."/>
            <person name="Baldrian P."/>
            <person name="Spatafora J.W."/>
            <person name="Henrissat B."/>
            <person name="Nagy L.G."/>
            <person name="Aury J.M."/>
            <person name="Wincker P."/>
            <person name="Grigoriev I.V."/>
            <person name="Bonfante P."/>
            <person name="Martin F.M."/>
        </authorList>
    </citation>
    <scope>NUCLEOTIDE SEQUENCE [LARGE SCALE GENOMIC DNA]</scope>
    <source>
        <strain evidence="2 3">RN42</strain>
    </source>
</reference>
<feature type="compositionally biased region" description="Basic and acidic residues" evidence="1">
    <location>
        <begin position="1"/>
        <end position="11"/>
    </location>
</feature>
<dbReference type="AlphaFoldDB" id="A0A3N4HCH6"/>
<gene>
    <name evidence="2" type="ORF">BJ508DRAFT_336494</name>
</gene>
<feature type="compositionally biased region" description="Polar residues" evidence="1">
    <location>
        <begin position="12"/>
        <end position="23"/>
    </location>
</feature>
<dbReference type="EMBL" id="ML119988">
    <property type="protein sequence ID" value="RPA71016.1"/>
    <property type="molecule type" value="Genomic_DNA"/>
</dbReference>
<name>A0A3N4HCH6_ASCIM</name>
<proteinExistence type="predicted"/>
<accession>A0A3N4HCH6</accession>
<organism evidence="2 3">
    <name type="scientific">Ascobolus immersus RN42</name>
    <dbReference type="NCBI Taxonomy" id="1160509"/>
    <lineage>
        <taxon>Eukaryota</taxon>
        <taxon>Fungi</taxon>
        <taxon>Dikarya</taxon>
        <taxon>Ascomycota</taxon>
        <taxon>Pezizomycotina</taxon>
        <taxon>Pezizomycetes</taxon>
        <taxon>Pezizales</taxon>
        <taxon>Ascobolaceae</taxon>
        <taxon>Ascobolus</taxon>
    </lineage>
</organism>
<protein>
    <submittedName>
        <fullName evidence="2">Uncharacterized protein</fullName>
    </submittedName>
</protein>